<accession>A0A8S1FG05</accession>
<protein>
    <submittedName>
        <fullName evidence="2">Uncharacterized protein</fullName>
    </submittedName>
</protein>
<dbReference type="PANTHER" id="PTHR22921">
    <property type="entry name" value="PROTEIN CBG20088-RELATED"/>
    <property type="match status" value="1"/>
</dbReference>
<evidence type="ECO:0000256" key="1">
    <source>
        <dbReference type="SAM" id="MobiDB-lite"/>
    </source>
</evidence>
<keyword evidence="3" id="KW-1185">Reference proteome</keyword>
<comment type="caution">
    <text evidence="2">The sequence shown here is derived from an EMBL/GenBank/DDBJ whole genome shotgun (WGS) entry which is preliminary data.</text>
</comment>
<evidence type="ECO:0000313" key="3">
    <source>
        <dbReference type="Proteomes" id="UP000494206"/>
    </source>
</evidence>
<feature type="region of interest" description="Disordered" evidence="1">
    <location>
        <begin position="199"/>
        <end position="219"/>
    </location>
</feature>
<dbReference type="EMBL" id="CADEPM010000017">
    <property type="protein sequence ID" value="CAB3411736.1"/>
    <property type="molecule type" value="Genomic_DNA"/>
</dbReference>
<feature type="region of interest" description="Disordered" evidence="1">
    <location>
        <begin position="1"/>
        <end position="85"/>
    </location>
</feature>
<feature type="compositionally biased region" description="Basic and acidic residues" evidence="1">
    <location>
        <begin position="31"/>
        <end position="42"/>
    </location>
</feature>
<feature type="compositionally biased region" description="Polar residues" evidence="1">
    <location>
        <begin position="493"/>
        <end position="503"/>
    </location>
</feature>
<dbReference type="OrthoDB" id="5877418at2759"/>
<sequence>MGRSNLKFFPKLGAPGEQRPEQRNTENNLEYNREELQRRSTDENDDEEVVYPVLEVNSEETSSDEENSEELMETESETVGNTSGSELSQYVSKVSDKVLAFVAAGCYDHSTDTTVSRVLMNTAVRRELAVRGEQATSHCITNLVNSIPSLKKSGITWKNSIEVNCLDNLIDVQQWKHYGTLQLPFGNAYVSLFQMGAPTGESNTEKRPQDAEVSDFPNDDNADFDVNVPSAANGGGTNPSEGASLSKMSSYGFWNCSALIKKCCFTNSGVLLSRPDCVANIRNVMKNKNNIDFYEILRLKSHESSKNELISSLLDIMAVKAFQEEEQRKPIVKSKSNEVAVVFDLSSANALQLSIQLPSRKQFKLAELVSMADCASWVGKSWEITIETAARCIGSKIAERDKYYVVYCLPSSLKNTKFAPIDEEVIENIAEYLKVGFRVATNVLAEITLLARVKSAIKNQIHRKRWENKDKAEKLLKKLTKHRKAHIDDHQNTESPSNVSTFDDSISTVNERENFGSHNSLRL</sequence>
<gene>
    <name evidence="2" type="ORF">CBOVIS_LOCUS13110</name>
</gene>
<organism evidence="2 3">
    <name type="scientific">Caenorhabditis bovis</name>
    <dbReference type="NCBI Taxonomy" id="2654633"/>
    <lineage>
        <taxon>Eukaryota</taxon>
        <taxon>Metazoa</taxon>
        <taxon>Ecdysozoa</taxon>
        <taxon>Nematoda</taxon>
        <taxon>Chromadorea</taxon>
        <taxon>Rhabditida</taxon>
        <taxon>Rhabditina</taxon>
        <taxon>Rhabditomorpha</taxon>
        <taxon>Rhabditoidea</taxon>
        <taxon>Rhabditidae</taxon>
        <taxon>Peloderinae</taxon>
        <taxon>Caenorhabditis</taxon>
    </lineage>
</organism>
<dbReference type="Proteomes" id="UP000494206">
    <property type="component" value="Unassembled WGS sequence"/>
</dbReference>
<dbReference type="AlphaFoldDB" id="A0A8S1FG05"/>
<dbReference type="PANTHER" id="PTHR22921:SF27">
    <property type="entry name" value="C2H2-TYPE DOMAIN-CONTAINING PROTEIN-RELATED"/>
    <property type="match status" value="1"/>
</dbReference>
<proteinExistence type="predicted"/>
<feature type="compositionally biased region" description="Acidic residues" evidence="1">
    <location>
        <begin position="57"/>
        <end position="76"/>
    </location>
</feature>
<reference evidence="2 3" key="1">
    <citation type="submission" date="2020-04" db="EMBL/GenBank/DDBJ databases">
        <authorList>
            <person name="Laetsch R D."/>
            <person name="Stevens L."/>
            <person name="Kumar S."/>
            <person name="Blaxter L. M."/>
        </authorList>
    </citation>
    <scope>NUCLEOTIDE SEQUENCE [LARGE SCALE GENOMIC DNA]</scope>
</reference>
<name>A0A8S1FG05_9PELO</name>
<evidence type="ECO:0000313" key="2">
    <source>
        <dbReference type="EMBL" id="CAB3411736.1"/>
    </source>
</evidence>
<feature type="region of interest" description="Disordered" evidence="1">
    <location>
        <begin position="483"/>
        <end position="503"/>
    </location>
</feature>